<proteinExistence type="predicted"/>
<reference evidence="3" key="1">
    <citation type="journal article" date="2019" name="Int. J. Syst. Evol. Microbiol.">
        <title>The Global Catalogue of Microorganisms (GCM) 10K type strain sequencing project: providing services to taxonomists for standard genome sequencing and annotation.</title>
        <authorList>
            <consortium name="The Broad Institute Genomics Platform"/>
            <consortium name="The Broad Institute Genome Sequencing Center for Infectious Disease"/>
            <person name="Wu L."/>
            <person name="Ma J."/>
        </authorList>
    </citation>
    <scope>NUCLEOTIDE SEQUENCE [LARGE SCALE GENOMIC DNA]</scope>
    <source>
        <strain evidence="3">CCM 8947</strain>
    </source>
</reference>
<dbReference type="RefSeq" id="WP_125696220.1">
    <property type="nucleotide sequence ID" value="NZ_JBHTOG010000039.1"/>
</dbReference>
<evidence type="ECO:0000256" key="1">
    <source>
        <dbReference type="SAM" id="Phobius"/>
    </source>
</evidence>
<sequence>MTFRAYFSLQWQRLWHAPKTIALTVIALLASLFFAIHVAPQFVPTQAVDSAAIQTSKQKHMLYIDHYKENVTTKPMYAALMSGPAKTYEAFVKQENASLQAIKAGDFAKYAGAQQKWLALLDQQIWVIGDDRSYSYPPVYYADGVDFPKIPGHYWNNETQARFKALATRKHVTKAEVETRTATQTLQRGLTSGLALLLLAFLVLLGNDVISRDHRHHTVLAAIPLTAGQALLAKALVLLASYLVIVLSCGLICFGIIAARDGTGWQTPLAIFTGTHTVSMRTSNRFTTMPGWQFTLEAIVLLVVAAWLFIRLIELLGAFSRSEYVALAGGLGLLVVEQAYCQQDIGAVHPWLAWLPTGFFDFGAILSGYQNFRYGTENFTFGTAFLMLVTCWLVVEVLLFSLTHRKNYQLVR</sequence>
<name>A0ABW4CSV9_9LACO</name>
<organism evidence="2 3">
    <name type="scientific">Lacticaseibacillus yichunensis</name>
    <dbReference type="NCBI Taxonomy" id="2486015"/>
    <lineage>
        <taxon>Bacteria</taxon>
        <taxon>Bacillati</taxon>
        <taxon>Bacillota</taxon>
        <taxon>Bacilli</taxon>
        <taxon>Lactobacillales</taxon>
        <taxon>Lactobacillaceae</taxon>
        <taxon>Lacticaseibacillus</taxon>
    </lineage>
</organism>
<feature type="transmembrane region" description="Helical" evidence="1">
    <location>
        <begin position="291"/>
        <end position="310"/>
    </location>
</feature>
<accession>A0ABW4CSV9</accession>
<dbReference type="EMBL" id="JBHTOG010000039">
    <property type="protein sequence ID" value="MFD1432571.1"/>
    <property type="molecule type" value="Genomic_DNA"/>
</dbReference>
<keyword evidence="1" id="KW-1133">Transmembrane helix</keyword>
<keyword evidence="3" id="KW-1185">Reference proteome</keyword>
<feature type="transmembrane region" description="Helical" evidence="1">
    <location>
        <begin position="190"/>
        <end position="210"/>
    </location>
</feature>
<keyword evidence="1" id="KW-0472">Membrane</keyword>
<dbReference type="Proteomes" id="UP001597192">
    <property type="component" value="Unassembled WGS sequence"/>
</dbReference>
<evidence type="ECO:0000313" key="3">
    <source>
        <dbReference type="Proteomes" id="UP001597192"/>
    </source>
</evidence>
<feature type="transmembrane region" description="Helical" evidence="1">
    <location>
        <begin position="381"/>
        <end position="402"/>
    </location>
</feature>
<feature type="transmembrane region" description="Helical" evidence="1">
    <location>
        <begin position="21"/>
        <end position="39"/>
    </location>
</feature>
<protein>
    <submittedName>
        <fullName evidence="2">ABC transporter permease subunit</fullName>
    </submittedName>
</protein>
<evidence type="ECO:0000313" key="2">
    <source>
        <dbReference type="EMBL" id="MFD1432571.1"/>
    </source>
</evidence>
<keyword evidence="1" id="KW-0812">Transmembrane</keyword>
<gene>
    <name evidence="2" type="ORF">ACFQ47_07735</name>
</gene>
<comment type="caution">
    <text evidence="2">The sequence shown here is derived from an EMBL/GenBank/DDBJ whole genome shotgun (WGS) entry which is preliminary data.</text>
</comment>
<feature type="transmembrane region" description="Helical" evidence="1">
    <location>
        <begin position="231"/>
        <end position="259"/>
    </location>
</feature>